<dbReference type="InterPro" id="IPR023088">
    <property type="entry name" value="PDEase"/>
</dbReference>
<accession>A0ABP0KRX1</accession>
<dbReference type="InterPro" id="IPR036971">
    <property type="entry name" value="PDEase_catalytic_dom_sf"/>
</dbReference>
<feature type="compositionally biased region" description="Low complexity" evidence="4">
    <location>
        <begin position="476"/>
        <end position="514"/>
    </location>
</feature>
<dbReference type="PROSITE" id="PS00126">
    <property type="entry name" value="PDEASE_I_1"/>
    <property type="match status" value="1"/>
</dbReference>
<keyword evidence="8" id="KW-1185">Reference proteome</keyword>
<dbReference type="Pfam" id="PF00233">
    <property type="entry name" value="PDEase_I"/>
    <property type="match status" value="1"/>
</dbReference>
<keyword evidence="1 3" id="KW-0479">Metal-binding</keyword>
<dbReference type="PROSITE" id="PS51845">
    <property type="entry name" value="PDEASE_I_2"/>
    <property type="match status" value="1"/>
</dbReference>
<dbReference type="Proteomes" id="UP001642464">
    <property type="component" value="Unassembled WGS sequence"/>
</dbReference>
<feature type="compositionally biased region" description="Low complexity" evidence="4">
    <location>
        <begin position="354"/>
        <end position="404"/>
    </location>
</feature>
<feature type="transmembrane region" description="Helical" evidence="5">
    <location>
        <begin position="56"/>
        <end position="77"/>
    </location>
</feature>
<dbReference type="SUPFAM" id="SSF109604">
    <property type="entry name" value="HD-domain/PDEase-like"/>
    <property type="match status" value="1"/>
</dbReference>
<keyword evidence="5" id="KW-1133">Transmembrane helix</keyword>
<evidence type="ECO:0000256" key="3">
    <source>
        <dbReference type="RuleBase" id="RU363067"/>
    </source>
</evidence>
<keyword evidence="5" id="KW-0472">Membrane</keyword>
<feature type="compositionally biased region" description="Basic and acidic residues" evidence="4">
    <location>
        <begin position="435"/>
        <end position="447"/>
    </location>
</feature>
<keyword evidence="5" id="KW-0812">Transmembrane</keyword>
<feature type="compositionally biased region" description="Low complexity" evidence="4">
    <location>
        <begin position="1133"/>
        <end position="1149"/>
    </location>
</feature>
<dbReference type="InterPro" id="IPR003607">
    <property type="entry name" value="HD/PDEase_dom"/>
</dbReference>
<dbReference type="Gene3D" id="1.10.1300.10">
    <property type="entry name" value="3'5'-cyclic nucleotide phosphodiesterase, catalytic domain"/>
    <property type="match status" value="1"/>
</dbReference>
<feature type="region of interest" description="Disordered" evidence="4">
    <location>
        <begin position="1058"/>
        <end position="1149"/>
    </location>
</feature>
<keyword evidence="2 3" id="KW-0378">Hydrolase</keyword>
<feature type="transmembrane region" description="Helical" evidence="5">
    <location>
        <begin position="138"/>
        <end position="162"/>
    </location>
</feature>
<evidence type="ECO:0000256" key="4">
    <source>
        <dbReference type="SAM" id="MobiDB-lite"/>
    </source>
</evidence>
<proteinExistence type="inferred from homology"/>
<dbReference type="EMBL" id="CAXAMM010012365">
    <property type="protein sequence ID" value="CAK9028717.1"/>
    <property type="molecule type" value="Genomic_DNA"/>
</dbReference>
<dbReference type="PANTHER" id="PTHR11347">
    <property type="entry name" value="CYCLIC NUCLEOTIDE PHOSPHODIESTERASE"/>
    <property type="match status" value="1"/>
</dbReference>
<reference evidence="7 8" key="1">
    <citation type="submission" date="2024-02" db="EMBL/GenBank/DDBJ databases">
        <authorList>
            <person name="Chen Y."/>
            <person name="Shah S."/>
            <person name="Dougan E. K."/>
            <person name="Thang M."/>
            <person name="Chan C."/>
        </authorList>
    </citation>
    <scope>NUCLEOTIDE SEQUENCE [LARGE SCALE GENOMIC DNA]</scope>
</reference>
<organism evidence="7 8">
    <name type="scientific">Durusdinium trenchii</name>
    <dbReference type="NCBI Taxonomy" id="1381693"/>
    <lineage>
        <taxon>Eukaryota</taxon>
        <taxon>Sar</taxon>
        <taxon>Alveolata</taxon>
        <taxon>Dinophyceae</taxon>
        <taxon>Suessiales</taxon>
        <taxon>Symbiodiniaceae</taxon>
        <taxon>Durusdinium</taxon>
    </lineage>
</organism>
<dbReference type="CDD" id="cd00077">
    <property type="entry name" value="HDc"/>
    <property type="match status" value="1"/>
</dbReference>
<evidence type="ECO:0000256" key="1">
    <source>
        <dbReference type="ARBA" id="ARBA00022723"/>
    </source>
</evidence>
<comment type="cofactor">
    <cofactor evidence="3">
        <name>a divalent metal cation</name>
        <dbReference type="ChEBI" id="CHEBI:60240"/>
    </cofactor>
    <text evidence="3">Binds 2 divalent metal cations per subunit. Site 1 may preferentially bind zinc ions, while site 2 has a preference for magnesium and/or manganese ions.</text>
</comment>
<dbReference type="InterPro" id="IPR002073">
    <property type="entry name" value="PDEase_catalytic_dom"/>
</dbReference>
<feature type="domain" description="PDEase" evidence="6">
    <location>
        <begin position="675"/>
        <end position="1034"/>
    </location>
</feature>
<dbReference type="EC" id="3.1.4.-" evidence="3"/>
<feature type="transmembrane region" description="Helical" evidence="5">
    <location>
        <begin position="20"/>
        <end position="44"/>
    </location>
</feature>
<comment type="caution">
    <text evidence="7">The sequence shown here is derived from an EMBL/GenBank/DDBJ whole genome shotgun (WGS) entry which is preliminary data.</text>
</comment>
<comment type="similarity">
    <text evidence="3">Belongs to the cyclic nucleotide phosphodiesterase family.</text>
</comment>
<feature type="region of interest" description="Disordered" evidence="4">
    <location>
        <begin position="347"/>
        <end position="669"/>
    </location>
</feature>
<evidence type="ECO:0000256" key="5">
    <source>
        <dbReference type="SAM" id="Phobius"/>
    </source>
</evidence>
<evidence type="ECO:0000313" key="7">
    <source>
        <dbReference type="EMBL" id="CAK9028717.1"/>
    </source>
</evidence>
<evidence type="ECO:0000259" key="6">
    <source>
        <dbReference type="PROSITE" id="PS51845"/>
    </source>
</evidence>
<feature type="compositionally biased region" description="Low complexity" evidence="4">
    <location>
        <begin position="569"/>
        <end position="583"/>
    </location>
</feature>
<protein>
    <recommendedName>
        <fullName evidence="3">Phosphodiesterase</fullName>
        <ecNumber evidence="3">3.1.4.-</ecNumber>
    </recommendedName>
</protein>
<feature type="compositionally biased region" description="Polar residues" evidence="4">
    <location>
        <begin position="606"/>
        <end position="618"/>
    </location>
</feature>
<gene>
    <name evidence="7" type="ORF">SCF082_LOCUS18485</name>
</gene>
<evidence type="ECO:0000313" key="8">
    <source>
        <dbReference type="Proteomes" id="UP001642464"/>
    </source>
</evidence>
<evidence type="ECO:0000256" key="2">
    <source>
        <dbReference type="ARBA" id="ARBA00022801"/>
    </source>
</evidence>
<dbReference type="InterPro" id="IPR023174">
    <property type="entry name" value="PDEase_CS"/>
</dbReference>
<feature type="compositionally biased region" description="Low complexity" evidence="4">
    <location>
        <begin position="619"/>
        <end position="647"/>
    </location>
</feature>
<feature type="compositionally biased region" description="Basic and acidic residues" evidence="4">
    <location>
        <begin position="515"/>
        <end position="524"/>
    </location>
</feature>
<feature type="transmembrane region" description="Helical" evidence="5">
    <location>
        <begin position="114"/>
        <end position="132"/>
    </location>
</feature>
<sequence>MVAGAADGSARSRADAATVWAWPSVGLAAAKVAWVCAVTLLYRFPKRFQLNRNNTLRDYVGVLLPMVSCWISMGLFARMGRGMTPWLLSALDVVGTMSLCLLPNFARVVHDATQVLCGVLVLSLLYFGAFVHNIAPRYLVSVTLAVGFIGCVLVSCKSVVFINKKQVAKMFEANSAHHHHKSKSNRKKQLLLETEAFAPILVELRSIRKNLQNYSVKETERKLDHIIRELDRRRAADPAAASGAPRIGRLEWLAHAQDSTVPNHAAKFFESEITGGREVLLGDFHKARHKTQRSGRRETLTASSTSDIYARAAAAAAATANSRSGGASSRAGATPASVQQLIASPRSAVSPVGTTTLAAPSTSSLSSVSASGALSSPPSPMSEIGSSEPASASSTGAGSSNSGSRRNMRALFDRQRSTPVLAGAGRGSDLTPSRDMQDSSHHQERQLSDLGVSSAPYRKNNGLGSTAAERLAAADSTNSPKLSSLSASSFLSANESNKSTDSDLGAAASAAVPDSARDVLESIKTKASTVETDNLKKAQMDPVAAAKPAQAVYYTGQKKRQRDPDDRPSSSLSSSSPQSPPKSFGTPGAACFSASELNQDERKAGSESTCSLDSTNLAQQQQAMQQEQTHQPKQQQRKQQQQQQQPAEDPEQTIAKKPPPTAESALFSPSLQWNVRKSESAYMQQHLLDWNYGPGGLFERLEDPEMPLAFQQSPLTTTFVESTLFFGCAHALGIEGDYFLRMIRYMDAIEKLYYPCDQVLYHNALHATDVLHAAVNCMAIEDIRGSFPDQELSCLAFLFSAAVHDVGHPGKNQAFLVKTQSKLAILFSDRSVLEHHHLAVAFATLREREDQNFLEILDHSDVRLFREKVIQMVLSTDLSLHLENFNNLKDLLASSRPLSRASKSAMELSPRGRGADENLHSLYERDSNVVLCGLIHCCDISNVAKDWSIYRRWIPLIFGEFFAQGDEERTLGLDVAPGNDREVCHPCEMQTYFVNLFVKDLFSSLGEWCPQLGDILVPNVTKNLRHLQEHHRVKIQHMWDNLPPGIVQEYSVAEDEAVGVGSSASSTEAPVPLASASSEGEDPPAPPSPESISSREDADDIVGPQDSDLEPKETSGSRGSRRCSNRSDGSDGSGSSSAGASLLSSGAED</sequence>
<dbReference type="PRINTS" id="PR00387">
    <property type="entry name" value="PDIESTERASE1"/>
</dbReference>
<dbReference type="SMART" id="SM00471">
    <property type="entry name" value="HDc"/>
    <property type="match status" value="1"/>
</dbReference>
<name>A0ABP0KRX1_9DINO</name>